<dbReference type="AlphaFoldDB" id="A0AAU7LDS9"/>
<proteinExistence type="predicted"/>
<dbReference type="EMBL" id="CP157584">
    <property type="protein sequence ID" value="XBP00056.1"/>
    <property type="molecule type" value="Genomic_DNA"/>
</dbReference>
<dbReference type="InterPro" id="IPR047729">
    <property type="entry name" value="Sce7726-like"/>
</dbReference>
<dbReference type="RefSeq" id="WP_348995593.1">
    <property type="nucleotide sequence ID" value="NZ_CP157584.1"/>
</dbReference>
<gene>
    <name evidence="1" type="ORF">ABFG95_06150</name>
</gene>
<dbReference type="NCBIfam" id="NF033832">
    <property type="entry name" value="sce7726_fam"/>
    <property type="match status" value="1"/>
</dbReference>
<name>A0AAU7LDS9_9BURK</name>
<protein>
    <submittedName>
        <fullName evidence="1">Sce7726 family protein</fullName>
    </submittedName>
</protein>
<sequence>MVAALGEKQIKRLLTQHLRAAEEGTRARLLSELCVAQFARRADVVLVNGHLSAFEIKGERDKLDRLPGQIATYLQHFERVTVVCAARHTAAVLKIAAESVGVWEARETGFETLREAAPCAPLSLEAWLSYLPVKVLTELLTKFGVKPSGRRREHLLDAAVALPIAEVRNAALRYLKSPQRASRIRQAKAARRVAADPVELHRLRVQEYLRLAAAAGGAMTAIPRLKTTR</sequence>
<dbReference type="KEGG" id="achh:ABFG95_06150"/>
<evidence type="ECO:0000313" key="1">
    <source>
        <dbReference type="EMBL" id="XBP00056.1"/>
    </source>
</evidence>
<accession>A0AAU7LDS9</accession>
<organism evidence="1">
    <name type="scientific">Achromobacter sp. HNDS-1</name>
    <dbReference type="NCBI Taxonomy" id="3151598"/>
    <lineage>
        <taxon>Bacteria</taxon>
        <taxon>Pseudomonadati</taxon>
        <taxon>Pseudomonadota</taxon>
        <taxon>Betaproteobacteria</taxon>
        <taxon>Burkholderiales</taxon>
        <taxon>Alcaligenaceae</taxon>
        <taxon>Achromobacter</taxon>
    </lineage>
</organism>
<reference evidence="1" key="1">
    <citation type="submission" date="2024-05" db="EMBL/GenBank/DDBJ databases">
        <title>Transcriptome analysis of the degradation process of organic nitrogen by two heterotrophic nitrifying and aerobic denitrifying bacteria, Achromobacter sp. HNDS-1 and Enterobacter sp. HNDS-6.</title>
        <authorList>
            <person name="Huang Y."/>
        </authorList>
    </citation>
    <scope>NUCLEOTIDE SEQUENCE</scope>
    <source>
        <strain evidence="1">HNDS-1</strain>
    </source>
</reference>